<protein>
    <submittedName>
        <fullName evidence="1">Unannotated protein</fullName>
    </submittedName>
</protein>
<proteinExistence type="predicted"/>
<dbReference type="InterPro" id="IPR014710">
    <property type="entry name" value="RmlC-like_jellyroll"/>
</dbReference>
<name>A0A6J7L3T4_9ZZZZ</name>
<reference evidence="1" key="1">
    <citation type="submission" date="2020-05" db="EMBL/GenBank/DDBJ databases">
        <authorList>
            <person name="Chiriac C."/>
            <person name="Salcher M."/>
            <person name="Ghai R."/>
            <person name="Kavagutti S V."/>
        </authorList>
    </citation>
    <scope>NUCLEOTIDE SEQUENCE</scope>
</reference>
<accession>A0A6J7L3T4</accession>
<dbReference type="EMBL" id="CAFBNC010000230">
    <property type="protein sequence ID" value="CAB4960979.1"/>
    <property type="molecule type" value="Genomic_DNA"/>
</dbReference>
<organism evidence="1">
    <name type="scientific">freshwater metagenome</name>
    <dbReference type="NCBI Taxonomy" id="449393"/>
    <lineage>
        <taxon>unclassified sequences</taxon>
        <taxon>metagenomes</taxon>
        <taxon>ecological metagenomes</taxon>
    </lineage>
</organism>
<sequence length="180" mass="20376">MTEPAVDPTSIPLPIPGKEVIFRHMDDPDMPWQLCRAQRNADGTESYVREKWFAFSPDPQYLSLYAEYDPGMIVRRHGHYSPHIVFVIDGGLWFGDRWCPKGTHVELPFGAAFGPIRAGEEGAKLYEVMMGDPRSWGDQPELHEAALEEHGVTPLPDPPVDFPDWLADLRTHWAPANEAE</sequence>
<dbReference type="InterPro" id="IPR011051">
    <property type="entry name" value="RmlC_Cupin_sf"/>
</dbReference>
<evidence type="ECO:0000313" key="1">
    <source>
        <dbReference type="EMBL" id="CAB4960979.1"/>
    </source>
</evidence>
<gene>
    <name evidence="1" type="ORF">UFOPK3733_02446</name>
</gene>
<dbReference type="Gene3D" id="2.60.120.10">
    <property type="entry name" value="Jelly Rolls"/>
    <property type="match status" value="1"/>
</dbReference>
<dbReference type="SUPFAM" id="SSF51182">
    <property type="entry name" value="RmlC-like cupins"/>
    <property type="match status" value="1"/>
</dbReference>
<dbReference type="AlphaFoldDB" id="A0A6J7L3T4"/>